<name>A0A0M2SQS5_9BACI</name>
<dbReference type="Proteomes" id="UP000034166">
    <property type="component" value="Unassembled WGS sequence"/>
</dbReference>
<dbReference type="InterPro" id="IPR003593">
    <property type="entry name" value="AAA+_ATPase"/>
</dbReference>
<evidence type="ECO:0000256" key="1">
    <source>
        <dbReference type="ARBA" id="ARBA00022741"/>
    </source>
</evidence>
<reference evidence="6 7" key="1">
    <citation type="submission" date="2015-04" db="EMBL/GenBank/DDBJ databases">
        <title>Taxonomic description and genome sequence of Bacillus campisalis sp. nov., a novel member of the genus Bacillus isolated from solar saltern.</title>
        <authorList>
            <person name="Mathan Kumar R."/>
            <person name="Kaur G."/>
            <person name="Kumar A."/>
            <person name="Singh N.K."/>
            <person name="Kaur N."/>
            <person name="Kumar N."/>
            <person name="Mayilraj S."/>
        </authorList>
    </citation>
    <scope>NUCLEOTIDE SEQUENCE [LARGE SCALE GENOMIC DNA]</scope>
    <source>
        <strain evidence="6 7">SA2-6</strain>
    </source>
</reference>
<dbReference type="Gene3D" id="1.10.10.60">
    <property type="entry name" value="Homeodomain-like"/>
    <property type="match status" value="1"/>
</dbReference>
<dbReference type="Pfam" id="PF02954">
    <property type="entry name" value="HTH_8"/>
    <property type="match status" value="1"/>
</dbReference>
<dbReference type="Gene3D" id="3.40.50.300">
    <property type="entry name" value="P-loop containing nucleotide triphosphate hydrolases"/>
    <property type="match status" value="1"/>
</dbReference>
<dbReference type="CDD" id="cd00009">
    <property type="entry name" value="AAA"/>
    <property type="match status" value="1"/>
</dbReference>
<sequence length="440" mass="49497">MLEIFNEGVINLSVTGRLLSINHHAVELLGLWDHSDLTSQLISDILPKSEVLDVLSAGKVVKDLVLQYKKRTLLLNTLPISVNGSFDGIVAFISDAETLQRQENKIRRKMNYKADTATYHFGDIVGKSKQTTRAIDKAKKFARSDSNVLILGESGTGKELFAQSIHNESSRANQPFIAVNCAAIPENLLESEFFGYNDGAFTGAKKGGNPGLFELAHNGTVFLDEIGEIPLSMQAKLLRVLQENMVRRLGSPTAIPINVRVISATNVNLIEDVKAGKFRMDLYYRIAVLNLYLPRLSDRRGDMGLLVKMFTAKKYPAFLPVIQDFLNDMLPLLEAHEWHGNIREFENTMERLFAYIETPHQCSRNELLTYLREAIEENNLLLNQVSFENASYQEVIKDIEVSKIKEVLDKTNGNKKEAAKILGISRSTLWRKLNEQVSSK</sequence>
<evidence type="ECO:0000256" key="2">
    <source>
        <dbReference type="ARBA" id="ARBA00022840"/>
    </source>
</evidence>
<dbReference type="EMBL" id="LAYY01000020">
    <property type="protein sequence ID" value="KKK36919.1"/>
    <property type="molecule type" value="Genomic_DNA"/>
</dbReference>
<dbReference type="InterPro" id="IPR025943">
    <property type="entry name" value="Sigma_54_int_dom_ATP-bd_2"/>
</dbReference>
<dbReference type="AlphaFoldDB" id="A0A0M2SQS5"/>
<evidence type="ECO:0000313" key="7">
    <source>
        <dbReference type="Proteomes" id="UP000034166"/>
    </source>
</evidence>
<dbReference type="PATRIC" id="fig|1408103.3.peg.3730"/>
<dbReference type="Gene3D" id="3.30.450.20">
    <property type="entry name" value="PAS domain"/>
    <property type="match status" value="1"/>
</dbReference>
<proteinExistence type="predicted"/>
<dbReference type="PROSITE" id="PS00676">
    <property type="entry name" value="SIGMA54_INTERACT_2"/>
    <property type="match status" value="1"/>
</dbReference>
<dbReference type="GO" id="GO:0043565">
    <property type="term" value="F:sequence-specific DNA binding"/>
    <property type="evidence" value="ECO:0007669"/>
    <property type="project" value="InterPro"/>
</dbReference>
<dbReference type="Gene3D" id="1.10.8.60">
    <property type="match status" value="1"/>
</dbReference>
<dbReference type="Pfam" id="PF25601">
    <property type="entry name" value="AAA_lid_14"/>
    <property type="match status" value="1"/>
</dbReference>
<dbReference type="InterPro" id="IPR002078">
    <property type="entry name" value="Sigma_54_int"/>
</dbReference>
<dbReference type="FunFam" id="3.40.50.300:FF:000006">
    <property type="entry name" value="DNA-binding transcriptional regulator NtrC"/>
    <property type="match status" value="1"/>
</dbReference>
<dbReference type="GO" id="GO:0005524">
    <property type="term" value="F:ATP binding"/>
    <property type="evidence" value="ECO:0007669"/>
    <property type="project" value="UniProtKB-KW"/>
</dbReference>
<dbReference type="InterPro" id="IPR058031">
    <property type="entry name" value="AAA_lid_NorR"/>
</dbReference>
<evidence type="ECO:0000313" key="6">
    <source>
        <dbReference type="EMBL" id="KKK36919.1"/>
    </source>
</evidence>
<dbReference type="PROSITE" id="PS00675">
    <property type="entry name" value="SIGMA54_INTERACT_1"/>
    <property type="match status" value="1"/>
</dbReference>
<keyword evidence="2" id="KW-0067">ATP-binding</keyword>
<dbReference type="PANTHER" id="PTHR32071:SF57">
    <property type="entry name" value="C4-DICARBOXYLATE TRANSPORT TRANSCRIPTIONAL REGULATORY PROTEIN DCTD"/>
    <property type="match status" value="1"/>
</dbReference>
<protein>
    <recommendedName>
        <fullName evidence="5">Sigma-54 factor interaction domain-containing protein</fullName>
    </recommendedName>
</protein>
<organism evidence="6 7">
    <name type="scientific">Mesobacillus campisalis</name>
    <dbReference type="NCBI Taxonomy" id="1408103"/>
    <lineage>
        <taxon>Bacteria</taxon>
        <taxon>Bacillati</taxon>
        <taxon>Bacillota</taxon>
        <taxon>Bacilli</taxon>
        <taxon>Bacillales</taxon>
        <taxon>Bacillaceae</taxon>
        <taxon>Mesobacillus</taxon>
    </lineage>
</organism>
<dbReference type="SUPFAM" id="SSF52540">
    <property type="entry name" value="P-loop containing nucleoside triphosphate hydrolases"/>
    <property type="match status" value="1"/>
</dbReference>
<dbReference type="SMART" id="SM00382">
    <property type="entry name" value="AAA"/>
    <property type="match status" value="1"/>
</dbReference>
<keyword evidence="7" id="KW-1185">Reference proteome</keyword>
<gene>
    <name evidence="6" type="ORF">WQ57_16765</name>
</gene>
<dbReference type="InterPro" id="IPR002197">
    <property type="entry name" value="HTH_Fis"/>
</dbReference>
<evidence type="ECO:0000259" key="5">
    <source>
        <dbReference type="PROSITE" id="PS50045"/>
    </source>
</evidence>
<dbReference type="InterPro" id="IPR009057">
    <property type="entry name" value="Homeodomain-like_sf"/>
</dbReference>
<keyword evidence="3" id="KW-0805">Transcription regulation</keyword>
<dbReference type="PRINTS" id="PR01590">
    <property type="entry name" value="HTHFIS"/>
</dbReference>
<dbReference type="PANTHER" id="PTHR32071">
    <property type="entry name" value="TRANSCRIPTIONAL REGULATORY PROTEIN"/>
    <property type="match status" value="1"/>
</dbReference>
<accession>A0A0M2SQS5</accession>
<dbReference type="GO" id="GO:0006355">
    <property type="term" value="P:regulation of DNA-templated transcription"/>
    <property type="evidence" value="ECO:0007669"/>
    <property type="project" value="InterPro"/>
</dbReference>
<dbReference type="Pfam" id="PF00158">
    <property type="entry name" value="Sigma54_activat"/>
    <property type="match status" value="1"/>
</dbReference>
<keyword evidence="1" id="KW-0547">Nucleotide-binding</keyword>
<comment type="caution">
    <text evidence="6">The sequence shown here is derived from an EMBL/GenBank/DDBJ whole genome shotgun (WGS) entry which is preliminary data.</text>
</comment>
<dbReference type="PROSITE" id="PS50045">
    <property type="entry name" value="SIGMA54_INTERACT_4"/>
    <property type="match status" value="1"/>
</dbReference>
<dbReference type="InterPro" id="IPR027417">
    <property type="entry name" value="P-loop_NTPase"/>
</dbReference>
<dbReference type="InterPro" id="IPR025662">
    <property type="entry name" value="Sigma_54_int_dom_ATP-bd_1"/>
</dbReference>
<dbReference type="SUPFAM" id="SSF46689">
    <property type="entry name" value="Homeodomain-like"/>
    <property type="match status" value="1"/>
</dbReference>
<keyword evidence="4" id="KW-0804">Transcription</keyword>
<evidence type="ECO:0000256" key="3">
    <source>
        <dbReference type="ARBA" id="ARBA00023015"/>
    </source>
</evidence>
<evidence type="ECO:0000256" key="4">
    <source>
        <dbReference type="ARBA" id="ARBA00023163"/>
    </source>
</evidence>
<feature type="domain" description="Sigma-54 factor interaction" evidence="5">
    <location>
        <begin position="124"/>
        <end position="354"/>
    </location>
</feature>